<organism evidence="1 2">
    <name type="scientific">Segatella copri</name>
    <dbReference type="NCBI Taxonomy" id="165179"/>
    <lineage>
        <taxon>Bacteria</taxon>
        <taxon>Pseudomonadati</taxon>
        <taxon>Bacteroidota</taxon>
        <taxon>Bacteroidia</taxon>
        <taxon>Bacteroidales</taxon>
        <taxon>Prevotellaceae</taxon>
        <taxon>Segatella</taxon>
    </lineage>
</organism>
<evidence type="ECO:0000313" key="1">
    <source>
        <dbReference type="EMBL" id="MCW4128547.1"/>
    </source>
</evidence>
<gene>
    <name evidence="1" type="ORF">ONT16_09855</name>
</gene>
<protein>
    <submittedName>
        <fullName evidence="1">Uncharacterized protein</fullName>
    </submittedName>
</protein>
<reference evidence="1" key="1">
    <citation type="submission" date="2022-11" db="EMBL/GenBank/DDBJ databases">
        <title>Genomic repertoires linked with pathogenic potency of arthritogenic Prevotella copri isolated from the gut of rheumatoid arthritis patients.</title>
        <authorList>
            <person name="Nii T."/>
            <person name="Maeda Y."/>
            <person name="Motooka D."/>
            <person name="Naito M."/>
            <person name="Matsumoto Y."/>
            <person name="Ogawa T."/>
            <person name="Oguro-Igashira E."/>
            <person name="Kishikawa T."/>
            <person name="Yamashita M."/>
            <person name="Koizumi S."/>
            <person name="Kurakawa T."/>
            <person name="Okumura R."/>
            <person name="Kayama H."/>
            <person name="Murakami M."/>
            <person name="Sakaguchi T."/>
            <person name="Das B."/>
            <person name="Nakamura S."/>
            <person name="Okada Y."/>
            <person name="Kumanogoh A."/>
            <person name="Takeda K."/>
        </authorList>
    </citation>
    <scope>NUCLEOTIDE SEQUENCE</scope>
    <source>
        <strain evidence="1">F3-75</strain>
    </source>
</reference>
<accession>A0AAP3BHJ7</accession>
<sequence length="56" mass="6576">MARPIKETPILYGKAARKFEEEMQRVENMTREERMANRKKVEEGCSAFLKTVKVCI</sequence>
<dbReference type="AlphaFoldDB" id="A0AAP3BHJ7"/>
<dbReference type="RefSeq" id="WP_153113362.1">
    <property type="nucleotide sequence ID" value="NZ_JADYTV010000030.1"/>
</dbReference>
<proteinExistence type="predicted"/>
<dbReference type="EMBL" id="JAPDVK010000002">
    <property type="protein sequence ID" value="MCW4128547.1"/>
    <property type="molecule type" value="Genomic_DNA"/>
</dbReference>
<comment type="caution">
    <text evidence="1">The sequence shown here is derived from an EMBL/GenBank/DDBJ whole genome shotgun (WGS) entry which is preliminary data.</text>
</comment>
<name>A0AAP3BHJ7_9BACT</name>
<dbReference type="Proteomes" id="UP001209344">
    <property type="component" value="Unassembled WGS sequence"/>
</dbReference>
<evidence type="ECO:0000313" key="2">
    <source>
        <dbReference type="Proteomes" id="UP001209344"/>
    </source>
</evidence>